<sequence>MALQRHTRSVDGTIPVPALLYDDEDNLASQEGVGIYDGTQKAPNHQNGTVYVTSHRLFYIDSAKPRSRSFTLDLSSIVRTEYYAGLFTSSSKVTIHLNTVEEPSTSTNGDAASESWVCEVCNFRNPPGSSPTGAKCNLCGVPRAKSGSGVSTPRPVSAPPSSSTLHVSTSLPTSPSHTPVPSEIPCPACTFLNAASRLRCEICDTQLPRSQPPLKSAPASRPTTPGPDDAEDSGIMKLSFRKGGDKALYALLKRSLLGKAWEVKEIGKRVEAPGPERFGGIDSLVRGVQTSAQSRQLDMYDALKDLDALMIKAREMVRLAGELNERLTASASATVNEEETFIRSSLVQLGLQLGDTPITLDMIRDEKRWHEELARELAGVLQGTGAKGSVGMMGERGIIGLDEVWGGWNRARGVALITPAQFLQVLPHLHTYTQPVVLMRKFPTSGLSVLHTPAYTGAAFAARLHGQLLASGARTTLEVAWEENVPVGLVAEMIGEAEAQGTVCRDVAQHAIGVGGKGGGEVWWWTNVFQGYVWDGQE</sequence>
<protein>
    <submittedName>
        <fullName evidence="1">Uncharacterized protein</fullName>
    </submittedName>
</protein>
<reference evidence="1" key="1">
    <citation type="submission" date="2021-03" db="EMBL/GenBank/DDBJ databases">
        <authorList>
            <consortium name="DOE Joint Genome Institute"/>
            <person name="Ahrendt S."/>
            <person name="Looney B.P."/>
            <person name="Miyauchi S."/>
            <person name="Morin E."/>
            <person name="Drula E."/>
            <person name="Courty P.E."/>
            <person name="Chicoki N."/>
            <person name="Fauchery L."/>
            <person name="Kohler A."/>
            <person name="Kuo A."/>
            <person name="Labutti K."/>
            <person name="Pangilinan J."/>
            <person name="Lipzen A."/>
            <person name="Riley R."/>
            <person name="Andreopoulos W."/>
            <person name="He G."/>
            <person name="Johnson J."/>
            <person name="Barry K.W."/>
            <person name="Grigoriev I.V."/>
            <person name="Nagy L."/>
            <person name="Hibbett D."/>
            <person name="Henrissat B."/>
            <person name="Matheny P.B."/>
            <person name="Labbe J."/>
            <person name="Martin F."/>
        </authorList>
    </citation>
    <scope>NUCLEOTIDE SEQUENCE</scope>
    <source>
        <strain evidence="1">HHB10654</strain>
    </source>
</reference>
<dbReference type="EMBL" id="MU277221">
    <property type="protein sequence ID" value="KAI0060130.1"/>
    <property type="molecule type" value="Genomic_DNA"/>
</dbReference>
<evidence type="ECO:0000313" key="1">
    <source>
        <dbReference type="EMBL" id="KAI0060130.1"/>
    </source>
</evidence>
<reference evidence="1" key="2">
    <citation type="journal article" date="2022" name="New Phytol.">
        <title>Evolutionary transition to the ectomycorrhizal habit in the genomes of a hyperdiverse lineage of mushroom-forming fungi.</title>
        <authorList>
            <person name="Looney B."/>
            <person name="Miyauchi S."/>
            <person name="Morin E."/>
            <person name="Drula E."/>
            <person name="Courty P.E."/>
            <person name="Kohler A."/>
            <person name="Kuo A."/>
            <person name="LaButti K."/>
            <person name="Pangilinan J."/>
            <person name="Lipzen A."/>
            <person name="Riley R."/>
            <person name="Andreopoulos W."/>
            <person name="He G."/>
            <person name="Johnson J."/>
            <person name="Nolan M."/>
            <person name="Tritt A."/>
            <person name="Barry K.W."/>
            <person name="Grigoriev I.V."/>
            <person name="Nagy L.G."/>
            <person name="Hibbett D."/>
            <person name="Henrissat B."/>
            <person name="Matheny P.B."/>
            <person name="Labbe J."/>
            <person name="Martin F.M."/>
        </authorList>
    </citation>
    <scope>NUCLEOTIDE SEQUENCE</scope>
    <source>
        <strain evidence="1">HHB10654</strain>
    </source>
</reference>
<proteinExistence type="predicted"/>
<evidence type="ECO:0000313" key="2">
    <source>
        <dbReference type="Proteomes" id="UP000814140"/>
    </source>
</evidence>
<accession>A0ACB8SVH9</accession>
<organism evidence="1 2">
    <name type="scientific">Artomyces pyxidatus</name>
    <dbReference type="NCBI Taxonomy" id="48021"/>
    <lineage>
        <taxon>Eukaryota</taxon>
        <taxon>Fungi</taxon>
        <taxon>Dikarya</taxon>
        <taxon>Basidiomycota</taxon>
        <taxon>Agaricomycotina</taxon>
        <taxon>Agaricomycetes</taxon>
        <taxon>Russulales</taxon>
        <taxon>Auriscalpiaceae</taxon>
        <taxon>Artomyces</taxon>
    </lineage>
</organism>
<name>A0ACB8SVH9_9AGAM</name>
<comment type="caution">
    <text evidence="1">The sequence shown here is derived from an EMBL/GenBank/DDBJ whole genome shotgun (WGS) entry which is preliminary data.</text>
</comment>
<gene>
    <name evidence="1" type="ORF">BV25DRAFT_1888832</name>
</gene>
<keyword evidence="2" id="KW-1185">Reference proteome</keyword>
<dbReference type="Proteomes" id="UP000814140">
    <property type="component" value="Unassembled WGS sequence"/>
</dbReference>